<reference evidence="4" key="1">
    <citation type="journal article" date="2023" name="Insect Mol. Biol.">
        <title>Genome sequencing provides insights into the evolution of gene families encoding plant cell wall-degrading enzymes in longhorned beetles.</title>
        <authorList>
            <person name="Shin N.R."/>
            <person name="Okamura Y."/>
            <person name="Kirsch R."/>
            <person name="Pauchet Y."/>
        </authorList>
    </citation>
    <scope>NUCLEOTIDE SEQUENCE</scope>
    <source>
        <strain evidence="4">RBIC_L_NR</strain>
    </source>
</reference>
<dbReference type="GO" id="GO:0003677">
    <property type="term" value="F:DNA binding"/>
    <property type="evidence" value="ECO:0007669"/>
    <property type="project" value="TreeGrafter"/>
</dbReference>
<gene>
    <name evidence="4" type="ORF">NQ314_014981</name>
</gene>
<dbReference type="Gene3D" id="1.10.10.60">
    <property type="entry name" value="Homeodomain-like"/>
    <property type="match status" value="1"/>
</dbReference>
<dbReference type="PANTHER" id="PTHR19303:SF74">
    <property type="entry name" value="POGO TRANSPOSABLE ELEMENT WITH KRAB DOMAIN"/>
    <property type="match status" value="1"/>
</dbReference>
<proteinExistence type="predicted"/>
<keyword evidence="5" id="KW-1185">Reference proteome</keyword>
<dbReference type="EMBL" id="JANEYF010004152">
    <property type="protein sequence ID" value="KAJ8932058.1"/>
    <property type="molecule type" value="Genomic_DNA"/>
</dbReference>
<dbReference type="GO" id="GO:0005634">
    <property type="term" value="C:nucleus"/>
    <property type="evidence" value="ECO:0007669"/>
    <property type="project" value="UniProtKB-SubCell"/>
</dbReference>
<evidence type="ECO:0000313" key="4">
    <source>
        <dbReference type="EMBL" id="KAJ8932058.1"/>
    </source>
</evidence>
<comment type="caution">
    <text evidence="4">The sequence shown here is derived from an EMBL/GenBank/DDBJ whole genome shotgun (WGS) entry which is preliminary data.</text>
</comment>
<evidence type="ECO:0000259" key="3">
    <source>
        <dbReference type="Pfam" id="PF03184"/>
    </source>
</evidence>
<dbReference type="PANTHER" id="PTHR19303">
    <property type="entry name" value="TRANSPOSON"/>
    <property type="match status" value="1"/>
</dbReference>
<dbReference type="Gene3D" id="3.30.420.10">
    <property type="entry name" value="Ribonuclease H-like superfamily/Ribonuclease H"/>
    <property type="match status" value="1"/>
</dbReference>
<feature type="compositionally biased region" description="Polar residues" evidence="2">
    <location>
        <begin position="442"/>
        <end position="456"/>
    </location>
</feature>
<protein>
    <recommendedName>
        <fullName evidence="3">DDE-1 domain-containing protein</fullName>
    </recommendedName>
</protein>
<feature type="region of interest" description="Disordered" evidence="2">
    <location>
        <begin position="410"/>
        <end position="471"/>
    </location>
</feature>
<dbReference type="Pfam" id="PF03184">
    <property type="entry name" value="DDE_1"/>
    <property type="match status" value="1"/>
</dbReference>
<dbReference type="AlphaFoldDB" id="A0AAV8X033"/>
<evidence type="ECO:0000256" key="2">
    <source>
        <dbReference type="SAM" id="MobiDB-lite"/>
    </source>
</evidence>
<dbReference type="InterPro" id="IPR050863">
    <property type="entry name" value="CenT-Element_Derived"/>
</dbReference>
<dbReference type="InterPro" id="IPR009057">
    <property type="entry name" value="Homeodomain-like_sf"/>
</dbReference>
<dbReference type="InterPro" id="IPR004875">
    <property type="entry name" value="DDE_SF_endonuclease_dom"/>
</dbReference>
<name>A0AAV8X033_9CUCU</name>
<dbReference type="InterPro" id="IPR036397">
    <property type="entry name" value="RNaseH_sf"/>
</dbReference>
<accession>A0AAV8X033</accession>
<dbReference type="SUPFAM" id="SSF46689">
    <property type="entry name" value="Homeodomain-like"/>
    <property type="match status" value="1"/>
</dbReference>
<evidence type="ECO:0000256" key="1">
    <source>
        <dbReference type="ARBA" id="ARBA00004123"/>
    </source>
</evidence>
<comment type="subcellular location">
    <subcellularLocation>
        <location evidence="1">Nucleus</location>
    </subcellularLocation>
</comment>
<feature type="domain" description="DDE-1" evidence="3">
    <location>
        <begin position="218"/>
        <end position="340"/>
    </location>
</feature>
<organism evidence="4 5">
    <name type="scientific">Rhamnusium bicolor</name>
    <dbReference type="NCBI Taxonomy" id="1586634"/>
    <lineage>
        <taxon>Eukaryota</taxon>
        <taxon>Metazoa</taxon>
        <taxon>Ecdysozoa</taxon>
        <taxon>Arthropoda</taxon>
        <taxon>Hexapoda</taxon>
        <taxon>Insecta</taxon>
        <taxon>Pterygota</taxon>
        <taxon>Neoptera</taxon>
        <taxon>Endopterygota</taxon>
        <taxon>Coleoptera</taxon>
        <taxon>Polyphaga</taxon>
        <taxon>Cucujiformia</taxon>
        <taxon>Chrysomeloidea</taxon>
        <taxon>Cerambycidae</taxon>
        <taxon>Lepturinae</taxon>
        <taxon>Rhagiini</taxon>
        <taxon>Rhamnusium</taxon>
    </lineage>
</organism>
<evidence type="ECO:0000313" key="5">
    <source>
        <dbReference type="Proteomes" id="UP001162156"/>
    </source>
</evidence>
<dbReference type="Proteomes" id="UP001162156">
    <property type="component" value="Unassembled WGS sequence"/>
</dbReference>
<sequence length="484" mass="54988">MHMPRNYVRKTVINSYNKESLQNALNAVINDGRKIREVGRCFNIPESTLRKKISLNQLKTSRLGRKPVFTEELEAELTEYVLMLAKLFYGITPKKLRHLAYRYADEKNISHNFNKERQLAGKDGLYDFLKRNPKISLRQPEGTSLNRIAAFNADETKRFYSNLKNVIEKFKFQANRIFNMDETGLTTIQKKCPKVSKVYGPKGVKKVGAAISAERGRTITAVFCMSASGYYIPPMLIYPRKRMAPMLQNNGPIGASYMCSKNGWINSELFLDWLHHFQKHAKPTESDPILLVLDNCSSHISIEAYNFCRENHIHMVSLPPHTSDNLQPLVLTIFSPFKNALYLTSTGHEKIMDYDLAELLNKAFMKVAAMEKAVSGFRCSGIYPLDPDKFNENVFAPAKQMSEFLIVESPSKHRTPNSSPTPESPPNPSNRIHNSPIPECQENLNSPKDQQASHMLNRQPPPPPVQSNLPSTCNFVENHLPSTC</sequence>